<evidence type="ECO:0000313" key="1">
    <source>
        <dbReference type="EMBL" id="KIW06081.1"/>
    </source>
</evidence>
<keyword evidence="2" id="KW-1185">Reference proteome</keyword>
<evidence type="ECO:0000313" key="2">
    <source>
        <dbReference type="Proteomes" id="UP000053259"/>
    </source>
</evidence>
<gene>
    <name evidence="1" type="ORF">PV09_03252</name>
</gene>
<dbReference type="AlphaFoldDB" id="A0A0D1XTM0"/>
<sequence>MSLFAPQFDEMVLFYKTFLGAEASYENDYLCSLRYEEEHHRITIGKDLGTKPKVPTTSGLEHIAFAYSTLKDLVLSYKQQQRFSIEPFRCVNHGPTTSMYYRDREGTRVAIRVDNFDTPEEAI</sequence>
<organism evidence="1 2">
    <name type="scientific">Verruconis gallopava</name>
    <dbReference type="NCBI Taxonomy" id="253628"/>
    <lineage>
        <taxon>Eukaryota</taxon>
        <taxon>Fungi</taxon>
        <taxon>Dikarya</taxon>
        <taxon>Ascomycota</taxon>
        <taxon>Pezizomycotina</taxon>
        <taxon>Dothideomycetes</taxon>
        <taxon>Pleosporomycetidae</taxon>
        <taxon>Venturiales</taxon>
        <taxon>Sympoventuriaceae</taxon>
        <taxon>Verruconis</taxon>
    </lineage>
</organism>
<proteinExistence type="predicted"/>
<reference evidence="1 2" key="1">
    <citation type="submission" date="2015-01" db="EMBL/GenBank/DDBJ databases">
        <title>The Genome Sequence of Ochroconis gallopava CBS43764.</title>
        <authorList>
            <consortium name="The Broad Institute Genomics Platform"/>
            <person name="Cuomo C."/>
            <person name="de Hoog S."/>
            <person name="Gorbushina A."/>
            <person name="Stielow B."/>
            <person name="Teixiera M."/>
            <person name="Abouelleil A."/>
            <person name="Chapman S.B."/>
            <person name="Priest M."/>
            <person name="Young S.K."/>
            <person name="Wortman J."/>
            <person name="Nusbaum C."/>
            <person name="Birren B."/>
        </authorList>
    </citation>
    <scope>NUCLEOTIDE SEQUENCE [LARGE SCALE GENOMIC DNA]</scope>
    <source>
        <strain evidence="1 2">CBS 43764</strain>
    </source>
</reference>
<dbReference type="EMBL" id="KN847536">
    <property type="protein sequence ID" value="KIW06081.1"/>
    <property type="molecule type" value="Genomic_DNA"/>
</dbReference>
<evidence type="ECO:0008006" key="3">
    <source>
        <dbReference type="Google" id="ProtNLM"/>
    </source>
</evidence>
<dbReference type="RefSeq" id="XP_016215950.1">
    <property type="nucleotide sequence ID" value="XM_016356427.1"/>
</dbReference>
<dbReference type="Proteomes" id="UP000053259">
    <property type="component" value="Unassembled WGS sequence"/>
</dbReference>
<dbReference type="InterPro" id="IPR029068">
    <property type="entry name" value="Glyas_Bleomycin-R_OHBP_Dase"/>
</dbReference>
<dbReference type="InParanoid" id="A0A0D1XTM0"/>
<dbReference type="HOGENOM" id="CLU_046006_19_2_1"/>
<dbReference type="VEuPathDB" id="FungiDB:PV09_03252"/>
<protein>
    <recommendedName>
        <fullName evidence="3">VOC domain-containing protein</fullName>
    </recommendedName>
</protein>
<dbReference type="OrthoDB" id="5371818at2759"/>
<name>A0A0D1XTM0_9PEZI</name>
<accession>A0A0D1XTM0</accession>
<dbReference type="SUPFAM" id="SSF54593">
    <property type="entry name" value="Glyoxalase/Bleomycin resistance protein/Dihydroxybiphenyl dioxygenase"/>
    <property type="match status" value="1"/>
</dbReference>
<dbReference type="Gene3D" id="3.10.180.10">
    <property type="entry name" value="2,3-Dihydroxybiphenyl 1,2-Dioxygenase, domain 1"/>
    <property type="match status" value="1"/>
</dbReference>
<dbReference type="GeneID" id="27311225"/>